<reference evidence="2 3" key="1">
    <citation type="submission" date="2015-04" db="EMBL/GenBank/DDBJ databases">
        <title>Draft Genome Sequence of the Novel Agar-Digesting Marine Bacterium Q1.</title>
        <authorList>
            <person name="Li Y."/>
            <person name="Li D."/>
            <person name="Chen G."/>
            <person name="Du Z."/>
        </authorList>
    </citation>
    <scope>NUCLEOTIDE SEQUENCE [LARGE SCALE GENOMIC DNA]</scope>
    <source>
        <strain evidence="2 3">Q1</strain>
    </source>
</reference>
<sequence>MKVADKRKGPDWVIKTLWILTVLAWLGFILSLFSYHFARPELVPGYAEYIQTTQEYRTEWLKDWTAILTYQLIFSAIVSLLAIIVNSRRLKRKTDKFHFNLVLLALASVSAFSYIWVEVLPLLA</sequence>
<keyword evidence="1" id="KW-1133">Transmembrane helix</keyword>
<evidence type="ECO:0000256" key="1">
    <source>
        <dbReference type="SAM" id="Phobius"/>
    </source>
</evidence>
<keyword evidence="1" id="KW-0472">Membrane</keyword>
<feature type="transmembrane region" description="Helical" evidence="1">
    <location>
        <begin position="12"/>
        <end position="35"/>
    </location>
</feature>
<evidence type="ECO:0000313" key="3">
    <source>
        <dbReference type="Proteomes" id="UP000037600"/>
    </source>
</evidence>
<name>A0A0J8JK79_9ALTE</name>
<protein>
    <recommendedName>
        <fullName evidence="4">DUF4064 domain-containing protein</fullName>
    </recommendedName>
</protein>
<dbReference type="Proteomes" id="UP000037600">
    <property type="component" value="Unassembled WGS sequence"/>
</dbReference>
<dbReference type="EMBL" id="LAZL01000018">
    <property type="protein sequence ID" value="KMT64871.1"/>
    <property type="molecule type" value="Genomic_DNA"/>
</dbReference>
<organism evidence="2 3">
    <name type="scientific">Catenovulum maritimum</name>
    <dbReference type="NCBI Taxonomy" id="1513271"/>
    <lineage>
        <taxon>Bacteria</taxon>
        <taxon>Pseudomonadati</taxon>
        <taxon>Pseudomonadota</taxon>
        <taxon>Gammaproteobacteria</taxon>
        <taxon>Alteromonadales</taxon>
        <taxon>Alteromonadaceae</taxon>
        <taxon>Catenovulum</taxon>
    </lineage>
</organism>
<keyword evidence="1" id="KW-0812">Transmembrane</keyword>
<dbReference type="RefSeq" id="WP_048692693.1">
    <property type="nucleotide sequence ID" value="NZ_KQ130492.1"/>
</dbReference>
<evidence type="ECO:0000313" key="2">
    <source>
        <dbReference type="EMBL" id="KMT64871.1"/>
    </source>
</evidence>
<feature type="transmembrane region" description="Helical" evidence="1">
    <location>
        <begin position="64"/>
        <end position="85"/>
    </location>
</feature>
<feature type="transmembrane region" description="Helical" evidence="1">
    <location>
        <begin position="97"/>
        <end position="117"/>
    </location>
</feature>
<gene>
    <name evidence="2" type="ORF">XM47_11710</name>
</gene>
<evidence type="ECO:0008006" key="4">
    <source>
        <dbReference type="Google" id="ProtNLM"/>
    </source>
</evidence>
<keyword evidence="3" id="KW-1185">Reference proteome</keyword>
<dbReference type="STRING" id="1513271.XM47_11710"/>
<dbReference type="OrthoDB" id="6240672at2"/>
<comment type="caution">
    <text evidence="2">The sequence shown here is derived from an EMBL/GenBank/DDBJ whole genome shotgun (WGS) entry which is preliminary data.</text>
</comment>
<proteinExistence type="predicted"/>
<dbReference type="AlphaFoldDB" id="A0A0J8JK79"/>
<accession>A0A0J8JK79</accession>